<evidence type="ECO:0000313" key="3">
    <source>
        <dbReference type="Proteomes" id="UP000177521"/>
    </source>
</evidence>
<sequence length="203" mass="22457">MEIKISLPPWPRLRFLFLFILPFLILAGFLIYLVISTSIYSLIYPKERPQVAVVSAPEVVTPEVVAPKVEVAAIAATKQEEPATATAEIDHLALAQKALAENDLNTAYAEYKKVVAADASILAARSQLRGIAIRLKQIEDLKAFYEQMITQQPKEAAYLISLGTIYMTIDRNTTKAKELFTKSLALDPGNSAALYNLSVLKNY</sequence>
<organism evidence="2 3">
    <name type="scientific">Candidatus Abawacabacteria bacterium RIFCSPHIGHO2_01_FULL_46_8</name>
    <dbReference type="NCBI Taxonomy" id="1817815"/>
    <lineage>
        <taxon>Bacteria</taxon>
        <taxon>Candidatus Abawacaibacteriota</taxon>
    </lineage>
</organism>
<dbReference type="InterPro" id="IPR011990">
    <property type="entry name" value="TPR-like_helical_dom_sf"/>
</dbReference>
<dbReference type="Proteomes" id="UP000177521">
    <property type="component" value="Unassembled WGS sequence"/>
</dbReference>
<protein>
    <submittedName>
        <fullName evidence="2">Uncharacterized protein</fullName>
    </submittedName>
</protein>
<keyword evidence="1" id="KW-0472">Membrane</keyword>
<dbReference type="AlphaFoldDB" id="A0A1F4XHR5"/>
<dbReference type="Gene3D" id="1.25.40.10">
    <property type="entry name" value="Tetratricopeptide repeat domain"/>
    <property type="match status" value="1"/>
</dbReference>
<name>A0A1F4XHR5_9BACT</name>
<feature type="transmembrane region" description="Helical" evidence="1">
    <location>
        <begin position="15"/>
        <end position="35"/>
    </location>
</feature>
<dbReference type="EMBL" id="MEWS01000046">
    <property type="protein sequence ID" value="OGC81271.1"/>
    <property type="molecule type" value="Genomic_DNA"/>
</dbReference>
<gene>
    <name evidence="2" type="ORF">A2788_00625</name>
</gene>
<keyword evidence="1" id="KW-1133">Transmembrane helix</keyword>
<dbReference type="SUPFAM" id="SSF48452">
    <property type="entry name" value="TPR-like"/>
    <property type="match status" value="1"/>
</dbReference>
<comment type="caution">
    <text evidence="2">The sequence shown here is derived from an EMBL/GenBank/DDBJ whole genome shotgun (WGS) entry which is preliminary data.</text>
</comment>
<keyword evidence="1" id="KW-0812">Transmembrane</keyword>
<evidence type="ECO:0000313" key="2">
    <source>
        <dbReference type="EMBL" id="OGC81271.1"/>
    </source>
</evidence>
<evidence type="ECO:0000256" key="1">
    <source>
        <dbReference type="SAM" id="Phobius"/>
    </source>
</evidence>
<reference evidence="2 3" key="1">
    <citation type="journal article" date="2016" name="Nat. Commun.">
        <title>Thousands of microbial genomes shed light on interconnected biogeochemical processes in an aquifer system.</title>
        <authorList>
            <person name="Anantharaman K."/>
            <person name="Brown C.T."/>
            <person name="Hug L.A."/>
            <person name="Sharon I."/>
            <person name="Castelle C.J."/>
            <person name="Probst A.J."/>
            <person name="Thomas B.C."/>
            <person name="Singh A."/>
            <person name="Wilkins M.J."/>
            <person name="Karaoz U."/>
            <person name="Brodie E.L."/>
            <person name="Williams K.H."/>
            <person name="Hubbard S.S."/>
            <person name="Banfield J.F."/>
        </authorList>
    </citation>
    <scope>NUCLEOTIDE SEQUENCE [LARGE SCALE GENOMIC DNA]</scope>
</reference>
<accession>A0A1F4XHR5</accession>
<proteinExistence type="predicted"/>